<proteinExistence type="predicted"/>
<name>A0A2U1JL45_9FLAO</name>
<evidence type="ECO:0000313" key="5">
    <source>
        <dbReference type="EMBL" id="PWA05578.1"/>
    </source>
</evidence>
<dbReference type="AlphaFoldDB" id="A0A2U1JL45"/>
<feature type="chain" id="PRO_5015607808" evidence="4">
    <location>
        <begin position="24"/>
        <end position="451"/>
    </location>
</feature>
<reference evidence="5 6" key="1">
    <citation type="submission" date="2018-04" db="EMBL/GenBank/DDBJ databases">
        <title>Flavobacterium sp. nov., isolated from glacier ice.</title>
        <authorList>
            <person name="Liu Q."/>
            <person name="Xin Y.-H."/>
        </authorList>
    </citation>
    <scope>NUCLEOTIDE SEQUENCE [LARGE SCALE GENOMIC DNA]</scope>
    <source>
        <strain evidence="5 6">RB1R5</strain>
    </source>
</reference>
<protein>
    <submittedName>
        <fullName evidence="5">Uncharacterized protein</fullName>
    </submittedName>
</protein>
<dbReference type="Gene3D" id="1.25.40.20">
    <property type="entry name" value="Ankyrin repeat-containing domain"/>
    <property type="match status" value="2"/>
</dbReference>
<dbReference type="GO" id="GO:0000976">
    <property type="term" value="F:transcription cis-regulatory region binding"/>
    <property type="evidence" value="ECO:0007669"/>
    <property type="project" value="TreeGrafter"/>
</dbReference>
<dbReference type="RefSeq" id="WP_116724505.1">
    <property type="nucleotide sequence ID" value="NZ_QCZI01000006.1"/>
</dbReference>
<feature type="signal peptide" evidence="4">
    <location>
        <begin position="1"/>
        <end position="23"/>
    </location>
</feature>
<dbReference type="PROSITE" id="PS50088">
    <property type="entry name" value="ANK_REPEAT"/>
    <property type="match status" value="1"/>
</dbReference>
<dbReference type="SUPFAM" id="SSF48403">
    <property type="entry name" value="Ankyrin repeat"/>
    <property type="match status" value="1"/>
</dbReference>
<evidence type="ECO:0000256" key="4">
    <source>
        <dbReference type="SAM" id="SignalP"/>
    </source>
</evidence>
<dbReference type="OrthoDB" id="1259920at2"/>
<keyword evidence="4" id="KW-0732">Signal</keyword>
<comment type="caution">
    <text evidence="5">The sequence shown here is derived from an EMBL/GenBank/DDBJ whole genome shotgun (WGS) entry which is preliminary data.</text>
</comment>
<dbReference type="PROSITE" id="PS50297">
    <property type="entry name" value="ANK_REP_REGION"/>
    <property type="match status" value="1"/>
</dbReference>
<dbReference type="GO" id="GO:0045944">
    <property type="term" value="P:positive regulation of transcription by RNA polymerase II"/>
    <property type="evidence" value="ECO:0007669"/>
    <property type="project" value="TreeGrafter"/>
</dbReference>
<evidence type="ECO:0000256" key="2">
    <source>
        <dbReference type="ARBA" id="ARBA00023043"/>
    </source>
</evidence>
<keyword evidence="6" id="KW-1185">Reference proteome</keyword>
<gene>
    <name evidence="5" type="ORF">DB895_06225</name>
</gene>
<organism evidence="5 6">
    <name type="scientific">Flavobacterium psychrotolerans</name>
    <dbReference type="NCBI Taxonomy" id="2169410"/>
    <lineage>
        <taxon>Bacteria</taxon>
        <taxon>Pseudomonadati</taxon>
        <taxon>Bacteroidota</taxon>
        <taxon>Flavobacteriia</taxon>
        <taxon>Flavobacteriales</taxon>
        <taxon>Flavobacteriaceae</taxon>
        <taxon>Flavobacterium</taxon>
    </lineage>
</organism>
<dbReference type="InterPro" id="IPR002110">
    <property type="entry name" value="Ankyrin_rpt"/>
</dbReference>
<keyword evidence="1" id="KW-0677">Repeat</keyword>
<evidence type="ECO:0000313" key="6">
    <source>
        <dbReference type="Proteomes" id="UP000245449"/>
    </source>
</evidence>
<dbReference type="Pfam" id="PF12796">
    <property type="entry name" value="Ank_2"/>
    <property type="match status" value="1"/>
</dbReference>
<sequence length="451" mass="48262">MTKKITSLLTLFSALLISQFSFADPTEDLWKALKGNNAQDALTAIAAGADVKNLDSAFGSPLNFASCWTSAEVVKALIDAKSDVNFVAAANGYTPLMNAAVWGNIDAMKLLLTAGADPKATSPTGNVLSAAIMSSKGECIQLIIDAGANVNTPYLIKGNPTYKTKDMEMFPFTTFCMSYKSPAEKTAGVLATKPYLEKMGLVLPNSITEPSEKNYTSEEDATDIFIKAGADIKTKTALGTPFEIATRSKKLGIASRLGGSISASTKGADPDEDLIDAIKYKDLAKLEKAIAAGAKVNRDFKQFHMMKIFGSVNIKSCTPLVYAVINDFYDGALELLRNKAKPNEDTKITGGTYGSCNYDSFKEVTAIYYAIDNQNIPMIKLLIQGGADPYMIAVGTMPKGYVCNGGGMFFGLKRLAKDLNNPEIVEIIKEGRKAMWAAGGLPPKGGVNNMK</sequence>
<keyword evidence="2 3" id="KW-0040">ANK repeat</keyword>
<dbReference type="InterPro" id="IPR050663">
    <property type="entry name" value="Ankyrin-SOCS_Box"/>
</dbReference>
<evidence type="ECO:0000256" key="1">
    <source>
        <dbReference type="ARBA" id="ARBA00022737"/>
    </source>
</evidence>
<accession>A0A2U1JL45</accession>
<dbReference type="Proteomes" id="UP000245449">
    <property type="component" value="Unassembled WGS sequence"/>
</dbReference>
<dbReference type="PANTHER" id="PTHR24193">
    <property type="entry name" value="ANKYRIN REPEAT PROTEIN"/>
    <property type="match status" value="1"/>
</dbReference>
<evidence type="ECO:0000256" key="3">
    <source>
        <dbReference type="PROSITE-ProRule" id="PRU00023"/>
    </source>
</evidence>
<dbReference type="EMBL" id="QCZI01000006">
    <property type="protein sequence ID" value="PWA05578.1"/>
    <property type="molecule type" value="Genomic_DNA"/>
</dbReference>
<dbReference type="InterPro" id="IPR036770">
    <property type="entry name" value="Ankyrin_rpt-contain_sf"/>
</dbReference>
<dbReference type="PANTHER" id="PTHR24193:SF121">
    <property type="entry name" value="ADA2A-CONTAINING COMPLEX COMPONENT 3, ISOFORM D"/>
    <property type="match status" value="1"/>
</dbReference>
<feature type="repeat" description="ANK" evidence="3">
    <location>
        <begin position="91"/>
        <end position="123"/>
    </location>
</feature>
<dbReference type="SMART" id="SM00248">
    <property type="entry name" value="ANK"/>
    <property type="match status" value="5"/>
</dbReference>